<dbReference type="Proteomes" id="UP000540079">
    <property type="component" value="Unassembled WGS sequence"/>
</dbReference>
<dbReference type="Gene3D" id="1.10.10.60">
    <property type="entry name" value="Homeodomain-like"/>
    <property type="match status" value="1"/>
</dbReference>
<proteinExistence type="predicted"/>
<sequence length="179" mass="20396">MAGVNKVIIDEFELYLDGYSIPEVSEKTGIPLSTLRNRFLKAGILRSRADGVRNAFEKGRVSIKKGYQRKFTPEWCANISKGKKNSSKNTAVGVDLSKKYPRITLGEHKGKFVHRLVMEKRIGRKLQRDEHVHHIDGDVTNNSIDNLALVTVAGHARLHRYQDELSESLRQRLDNGRFK</sequence>
<dbReference type="EMBL" id="PPVL01000020">
    <property type="protein sequence ID" value="NNI80039.1"/>
    <property type="molecule type" value="Genomic_DNA"/>
</dbReference>
<name>A0A849CQL3_PASMD</name>
<comment type="caution">
    <text evidence="2">The sequence shown here is derived from an EMBL/GenBank/DDBJ whole genome shotgun (WGS) entry which is preliminary data.</text>
</comment>
<protein>
    <submittedName>
        <fullName evidence="2">HNH endonuclease</fullName>
    </submittedName>
</protein>
<dbReference type="GO" id="GO:0004519">
    <property type="term" value="F:endonuclease activity"/>
    <property type="evidence" value="ECO:0007669"/>
    <property type="project" value="UniProtKB-KW"/>
</dbReference>
<gene>
    <name evidence="2" type="ORF">C2800_11550</name>
</gene>
<evidence type="ECO:0000313" key="3">
    <source>
        <dbReference type="Proteomes" id="UP000540079"/>
    </source>
</evidence>
<keyword evidence="2" id="KW-0378">Hydrolase</keyword>
<keyword evidence="2" id="KW-0540">Nuclease</keyword>
<dbReference type="SUPFAM" id="SSF54060">
    <property type="entry name" value="His-Me finger endonucleases"/>
    <property type="match status" value="1"/>
</dbReference>
<dbReference type="AlphaFoldDB" id="A0A849CQL3"/>
<evidence type="ECO:0000313" key="2">
    <source>
        <dbReference type="EMBL" id="NNI80039.1"/>
    </source>
</evidence>
<reference evidence="2 3" key="1">
    <citation type="journal article" date="2018" name="Front. Microbiol.">
        <title>Genetic and Phylogenetic Characteristics of Pasteurella multocida Isolates From Different Host Species.</title>
        <authorList>
            <person name="Peng Z."/>
            <person name="Liang W."/>
            <person name="Wang F."/>
            <person name="Xu Z."/>
            <person name="Xie Z."/>
            <person name="Lian Z."/>
            <person name="Hua L."/>
            <person name="Zhou R."/>
            <person name="Chen H."/>
            <person name="Wu B."/>
        </authorList>
    </citation>
    <scope>NUCLEOTIDE SEQUENCE [LARGE SCALE GENOMIC DNA]</scope>
    <source>
        <strain evidence="2 3">HNA06</strain>
    </source>
</reference>
<dbReference type="RefSeq" id="WP_075271319.1">
    <property type="nucleotide sequence ID" value="NZ_CP031551.1"/>
</dbReference>
<dbReference type="Gene3D" id="3.90.75.20">
    <property type="match status" value="1"/>
</dbReference>
<dbReference type="InterPro" id="IPR003615">
    <property type="entry name" value="HNH_nuc"/>
</dbReference>
<evidence type="ECO:0000259" key="1">
    <source>
        <dbReference type="Pfam" id="PF13392"/>
    </source>
</evidence>
<feature type="domain" description="HNH nuclease" evidence="1">
    <location>
        <begin position="111"/>
        <end position="157"/>
    </location>
</feature>
<organism evidence="2 3">
    <name type="scientific">Pasteurella multocida</name>
    <dbReference type="NCBI Taxonomy" id="747"/>
    <lineage>
        <taxon>Bacteria</taxon>
        <taxon>Pseudomonadati</taxon>
        <taxon>Pseudomonadota</taxon>
        <taxon>Gammaproteobacteria</taxon>
        <taxon>Pasteurellales</taxon>
        <taxon>Pasteurellaceae</taxon>
        <taxon>Pasteurella</taxon>
    </lineage>
</organism>
<dbReference type="Pfam" id="PF13392">
    <property type="entry name" value="HNH_3"/>
    <property type="match status" value="1"/>
</dbReference>
<keyword evidence="2" id="KW-0255">Endonuclease</keyword>
<accession>A0A849CQL3</accession>
<dbReference type="InterPro" id="IPR044925">
    <property type="entry name" value="His-Me_finger_sf"/>
</dbReference>